<dbReference type="Pfam" id="PF14316">
    <property type="entry name" value="DUF4381"/>
    <property type="match status" value="1"/>
</dbReference>
<dbReference type="InterPro" id="IPR025489">
    <property type="entry name" value="DUF4381"/>
</dbReference>
<proteinExistence type="predicted"/>
<protein>
    <submittedName>
        <fullName evidence="2">Uncharacterized protein</fullName>
    </submittedName>
</protein>
<keyword evidence="3" id="KW-1185">Reference proteome</keyword>
<keyword evidence="1" id="KW-0812">Transmembrane</keyword>
<evidence type="ECO:0000256" key="1">
    <source>
        <dbReference type="SAM" id="Phobius"/>
    </source>
</evidence>
<dbReference type="Proteomes" id="UP001238163">
    <property type="component" value="Unassembled WGS sequence"/>
</dbReference>
<feature type="transmembrane region" description="Helical" evidence="1">
    <location>
        <begin position="205"/>
        <end position="227"/>
    </location>
</feature>
<organism evidence="2 3">
    <name type="scientific">Oligosphaera ethanolica</name>
    <dbReference type="NCBI Taxonomy" id="760260"/>
    <lineage>
        <taxon>Bacteria</taxon>
        <taxon>Pseudomonadati</taxon>
        <taxon>Lentisphaerota</taxon>
        <taxon>Oligosphaeria</taxon>
        <taxon>Oligosphaerales</taxon>
        <taxon>Oligosphaeraceae</taxon>
        <taxon>Oligosphaera</taxon>
    </lineage>
</organism>
<evidence type="ECO:0000313" key="2">
    <source>
        <dbReference type="EMBL" id="MDQ0290326.1"/>
    </source>
</evidence>
<sequence length="363" mass="40325">MTTERYRQVWTARARRFLLGGLLLPGLLLLGACRKAADAADNAGASTAPADAGIDLLVDRGPLRFRVHADKKAVDLIETLTLRVEAVAPEDVAVELPKLGAEFGAFMVADYRTETPRLQDDGSMVYARTYVLDPLVADVYELPPLTARFTMPAEADGKAGAEHELTTDPTKIEVRMPSAEFWQQLDIDDTAELSPVAQLQPARPWWQWAVASVAGLLLLVVLLVVLWRRRRRRQVVVARVPPHVKALAALQALVAEDLVAKGDIEQFYHRISGILREYIEDRFGLRAPEQTTEEFMAALRMDDVAFSKQQRALLEDFLRHCDMVKFARHQPAAKEIQSTFDACKHFIVETTPATPAAPAARVG</sequence>
<keyword evidence="1" id="KW-1133">Transmembrane helix</keyword>
<accession>A0AAE3VH63</accession>
<name>A0AAE3VH63_9BACT</name>
<evidence type="ECO:0000313" key="3">
    <source>
        <dbReference type="Proteomes" id="UP001238163"/>
    </source>
</evidence>
<gene>
    <name evidence="2" type="ORF">J3R75_002433</name>
</gene>
<dbReference type="EMBL" id="JAUSVL010000001">
    <property type="protein sequence ID" value="MDQ0290326.1"/>
    <property type="molecule type" value="Genomic_DNA"/>
</dbReference>
<dbReference type="RefSeq" id="WP_307261779.1">
    <property type="nucleotide sequence ID" value="NZ_JAUSVL010000001.1"/>
</dbReference>
<reference evidence="2" key="1">
    <citation type="submission" date="2023-07" db="EMBL/GenBank/DDBJ databases">
        <title>Genomic Encyclopedia of Type Strains, Phase IV (KMG-IV): sequencing the most valuable type-strain genomes for metagenomic binning, comparative biology and taxonomic classification.</title>
        <authorList>
            <person name="Goeker M."/>
        </authorList>
    </citation>
    <scope>NUCLEOTIDE SEQUENCE</scope>
    <source>
        <strain evidence="2">DSM 24202</strain>
    </source>
</reference>
<keyword evidence="1" id="KW-0472">Membrane</keyword>
<comment type="caution">
    <text evidence="2">The sequence shown here is derived from an EMBL/GenBank/DDBJ whole genome shotgun (WGS) entry which is preliminary data.</text>
</comment>
<dbReference type="PROSITE" id="PS51257">
    <property type="entry name" value="PROKAR_LIPOPROTEIN"/>
    <property type="match status" value="1"/>
</dbReference>
<dbReference type="AlphaFoldDB" id="A0AAE3VH63"/>